<protein>
    <recommendedName>
        <fullName evidence="4">Transposase</fullName>
    </recommendedName>
</protein>
<proteinExistence type="predicted"/>
<gene>
    <name evidence="2" type="ORF">ACFFLM_11760</name>
</gene>
<comment type="caution">
    <text evidence="2">The sequence shown here is derived from an EMBL/GenBank/DDBJ whole genome shotgun (WGS) entry which is preliminary data.</text>
</comment>
<dbReference type="RefSeq" id="WP_380009943.1">
    <property type="nucleotide sequence ID" value="NZ_JBHLYR010000033.1"/>
</dbReference>
<keyword evidence="3" id="KW-1185">Reference proteome</keyword>
<evidence type="ECO:0000313" key="3">
    <source>
        <dbReference type="Proteomes" id="UP001589733"/>
    </source>
</evidence>
<name>A0ABV6AYT9_9DEIO</name>
<accession>A0ABV6AYT9</accession>
<sequence>MQASLLQRHRETQSANTSLTGLLGEDDAPERIQTDQRQHDGAAIWECPSRADVVYQQMISTARCHNGIEQSHRPTRRHEQQQQGFKRQNERRGC</sequence>
<evidence type="ECO:0008006" key="4">
    <source>
        <dbReference type="Google" id="ProtNLM"/>
    </source>
</evidence>
<dbReference type="EMBL" id="JBHLYR010000033">
    <property type="protein sequence ID" value="MFB9992643.1"/>
    <property type="molecule type" value="Genomic_DNA"/>
</dbReference>
<organism evidence="2 3">
    <name type="scientific">Deinococcus oregonensis</name>
    <dbReference type="NCBI Taxonomy" id="1805970"/>
    <lineage>
        <taxon>Bacteria</taxon>
        <taxon>Thermotogati</taxon>
        <taxon>Deinococcota</taxon>
        <taxon>Deinococci</taxon>
        <taxon>Deinococcales</taxon>
        <taxon>Deinococcaceae</taxon>
        <taxon>Deinococcus</taxon>
    </lineage>
</organism>
<evidence type="ECO:0000256" key="1">
    <source>
        <dbReference type="SAM" id="MobiDB-lite"/>
    </source>
</evidence>
<evidence type="ECO:0000313" key="2">
    <source>
        <dbReference type="EMBL" id="MFB9992643.1"/>
    </source>
</evidence>
<dbReference type="Proteomes" id="UP001589733">
    <property type="component" value="Unassembled WGS sequence"/>
</dbReference>
<feature type="region of interest" description="Disordered" evidence="1">
    <location>
        <begin position="65"/>
        <end position="94"/>
    </location>
</feature>
<reference evidence="2 3" key="1">
    <citation type="submission" date="2024-09" db="EMBL/GenBank/DDBJ databases">
        <authorList>
            <person name="Sun Q."/>
            <person name="Mori K."/>
        </authorList>
    </citation>
    <scope>NUCLEOTIDE SEQUENCE [LARGE SCALE GENOMIC DNA]</scope>
    <source>
        <strain evidence="2 3">JCM 13503</strain>
    </source>
</reference>
<feature type="compositionally biased region" description="Basic and acidic residues" evidence="1">
    <location>
        <begin position="29"/>
        <end position="40"/>
    </location>
</feature>
<feature type="region of interest" description="Disordered" evidence="1">
    <location>
        <begin position="1"/>
        <end position="40"/>
    </location>
</feature>